<protein>
    <submittedName>
        <fullName evidence="3">Cell division protein FtsI/penicillin-binding protein 2</fullName>
    </submittedName>
</protein>
<keyword evidence="3" id="KW-0131">Cell cycle</keyword>
<dbReference type="GO" id="GO:0051301">
    <property type="term" value="P:cell division"/>
    <property type="evidence" value="ECO:0007669"/>
    <property type="project" value="UniProtKB-KW"/>
</dbReference>
<feature type="domain" description="Penicillin binding protein A dimerisation" evidence="2">
    <location>
        <begin position="52"/>
        <end position="120"/>
    </location>
</feature>
<dbReference type="AlphaFoldDB" id="A0A931E0V2"/>
<evidence type="ECO:0000313" key="3">
    <source>
        <dbReference type="EMBL" id="MBG6122644.1"/>
    </source>
</evidence>
<dbReference type="RefSeq" id="WP_196825007.1">
    <property type="nucleotide sequence ID" value="NZ_CP046980.1"/>
</dbReference>
<dbReference type="Pfam" id="PF00905">
    <property type="entry name" value="Transpeptidase"/>
    <property type="match status" value="1"/>
</dbReference>
<dbReference type="InterPro" id="IPR001460">
    <property type="entry name" value="PCN-bd_Tpept"/>
</dbReference>
<dbReference type="GO" id="GO:0071555">
    <property type="term" value="P:cell wall organization"/>
    <property type="evidence" value="ECO:0007669"/>
    <property type="project" value="TreeGrafter"/>
</dbReference>
<dbReference type="Pfam" id="PF21922">
    <property type="entry name" value="PBP_dimer_2"/>
    <property type="match status" value="1"/>
</dbReference>
<gene>
    <name evidence="3" type="ORF">IW254_001613</name>
</gene>
<comment type="caution">
    <text evidence="3">The sequence shown here is derived from an EMBL/GenBank/DDBJ whole genome shotgun (WGS) entry which is preliminary data.</text>
</comment>
<dbReference type="Proteomes" id="UP000658613">
    <property type="component" value="Unassembled WGS sequence"/>
</dbReference>
<organism evidence="3 4">
    <name type="scientific">Corynebacterium aquatimens</name>
    <dbReference type="NCBI Taxonomy" id="1190508"/>
    <lineage>
        <taxon>Bacteria</taxon>
        <taxon>Bacillati</taxon>
        <taxon>Actinomycetota</taxon>
        <taxon>Actinomycetes</taxon>
        <taxon>Mycobacteriales</taxon>
        <taxon>Corynebacteriaceae</taxon>
        <taxon>Corynebacterium</taxon>
    </lineage>
</organism>
<dbReference type="EMBL" id="JADOUE010000001">
    <property type="protein sequence ID" value="MBG6122644.1"/>
    <property type="molecule type" value="Genomic_DNA"/>
</dbReference>
<dbReference type="InterPro" id="IPR050515">
    <property type="entry name" value="Beta-lactam/transpept"/>
</dbReference>
<sequence>MNSSIRVGAIGSLLLTLILLLNFSWVQVFHEDEYAGHPENRRNNFEAKKVDRGSIFSGETILAESHPDENGNFHRSYPNMPVSFAPLTGYMSDIYGTAGLEAGFNTELSGESSLASSRFFRTSKETRVGNSVELTIDPQLQATAYDQLSNSGYNGAVVAIRPSSGEVLAMASNPSYDPNAISSADDEVAKKAWEATTNDPGKPLVNVAAQDQLPPGSIFKIITTAAALDNGYRAESPVTGAPSITLPGTNQQLTNYDGQGCGGQTTTLRNAFVNSCNTAFVEIEEKIGSEELEKAATKFGVGEKYDLGINSSAGSLGDLQDPARAAMSAIGQADVTMTALQAAVMAATVANEGTRMSPYIVKRVVTPDLKTLRQTRPNEAAKALKPEVAKAVTDLMYGSESQTWGYDGNGFASKTGTAEHGEGLPPHVWYVAFDPDKDVAVAVVVKNGGGLGLKATGGQVCSPIGRTILRAAPAAEKGGDGEHR</sequence>
<dbReference type="InterPro" id="IPR054120">
    <property type="entry name" value="PBPA_dimer"/>
</dbReference>
<dbReference type="GO" id="GO:0071972">
    <property type="term" value="F:peptidoglycan L,D-transpeptidase activity"/>
    <property type="evidence" value="ECO:0007669"/>
    <property type="project" value="TreeGrafter"/>
</dbReference>
<name>A0A931E0V2_9CORY</name>
<dbReference type="GO" id="GO:0008658">
    <property type="term" value="F:penicillin binding"/>
    <property type="evidence" value="ECO:0007669"/>
    <property type="project" value="InterPro"/>
</dbReference>
<accession>A0A931E0V2</accession>
<keyword evidence="3" id="KW-0132">Cell division</keyword>
<feature type="domain" description="Penicillin-binding protein transpeptidase" evidence="1">
    <location>
        <begin position="155"/>
        <end position="469"/>
    </location>
</feature>
<dbReference type="Gene3D" id="3.40.710.10">
    <property type="entry name" value="DD-peptidase/beta-lactamase superfamily"/>
    <property type="match status" value="1"/>
</dbReference>
<evidence type="ECO:0000259" key="2">
    <source>
        <dbReference type="Pfam" id="PF21922"/>
    </source>
</evidence>
<dbReference type="PANTHER" id="PTHR30627:SF24">
    <property type="entry name" value="PENICILLIN-BINDING PROTEIN 4B"/>
    <property type="match status" value="1"/>
</dbReference>
<keyword evidence="4" id="KW-1185">Reference proteome</keyword>
<reference evidence="3" key="1">
    <citation type="submission" date="2020-11" db="EMBL/GenBank/DDBJ databases">
        <title>Sequencing the genomes of 1000 actinobacteria strains.</title>
        <authorList>
            <person name="Klenk H.-P."/>
        </authorList>
    </citation>
    <scope>NUCLEOTIDE SEQUENCE</scope>
    <source>
        <strain evidence="3">DSM 45632</strain>
    </source>
</reference>
<proteinExistence type="predicted"/>
<dbReference type="GO" id="GO:0005886">
    <property type="term" value="C:plasma membrane"/>
    <property type="evidence" value="ECO:0007669"/>
    <property type="project" value="TreeGrafter"/>
</dbReference>
<dbReference type="SUPFAM" id="SSF56601">
    <property type="entry name" value="beta-lactamase/transpeptidase-like"/>
    <property type="match status" value="1"/>
</dbReference>
<evidence type="ECO:0000313" key="4">
    <source>
        <dbReference type="Proteomes" id="UP000658613"/>
    </source>
</evidence>
<dbReference type="PANTHER" id="PTHR30627">
    <property type="entry name" value="PEPTIDOGLYCAN D,D-TRANSPEPTIDASE"/>
    <property type="match status" value="1"/>
</dbReference>
<evidence type="ECO:0000259" key="1">
    <source>
        <dbReference type="Pfam" id="PF00905"/>
    </source>
</evidence>
<dbReference type="InterPro" id="IPR012338">
    <property type="entry name" value="Beta-lactam/transpept-like"/>
</dbReference>
<dbReference type="Gene3D" id="3.90.1310.10">
    <property type="entry name" value="Penicillin-binding protein 2a (Domain 2)"/>
    <property type="match status" value="1"/>
</dbReference>